<keyword evidence="2" id="KW-1185">Reference proteome</keyword>
<reference evidence="2" key="1">
    <citation type="submission" date="2016-06" db="EMBL/GenBank/DDBJ databases">
        <title>Parallel loss of symbiosis genes in relatives of nitrogen-fixing non-legume Parasponia.</title>
        <authorList>
            <person name="Van Velzen R."/>
            <person name="Holmer R."/>
            <person name="Bu F."/>
            <person name="Rutten L."/>
            <person name="Van Zeijl A."/>
            <person name="Liu W."/>
            <person name="Santuari L."/>
            <person name="Cao Q."/>
            <person name="Sharma T."/>
            <person name="Shen D."/>
            <person name="Roswanjaya Y."/>
            <person name="Wardhani T."/>
            <person name="Kalhor M.S."/>
            <person name="Jansen J."/>
            <person name="Van den Hoogen J."/>
            <person name="Gungor B."/>
            <person name="Hartog M."/>
            <person name="Hontelez J."/>
            <person name="Verver J."/>
            <person name="Yang W.-C."/>
            <person name="Schijlen E."/>
            <person name="Repin R."/>
            <person name="Schilthuizen M."/>
            <person name="Schranz E."/>
            <person name="Heidstra R."/>
            <person name="Miyata K."/>
            <person name="Fedorova E."/>
            <person name="Kohlen W."/>
            <person name="Bisseling T."/>
            <person name="Smit S."/>
            <person name="Geurts R."/>
        </authorList>
    </citation>
    <scope>NUCLEOTIDE SEQUENCE [LARGE SCALE GENOMIC DNA]</scope>
    <source>
        <strain evidence="2">cv. WU1-14</strain>
    </source>
</reference>
<comment type="caution">
    <text evidence="1">The sequence shown here is derived from an EMBL/GenBank/DDBJ whole genome shotgun (WGS) entry which is preliminary data.</text>
</comment>
<sequence length="74" mass="8408">MTKNATDDVCRLLYREDNSDQVTPIVSLQRYTKCGTYCEEAGTCSNYLSYVCTMVVSTAVKEYKLLTMIPRKPP</sequence>
<protein>
    <submittedName>
        <fullName evidence="1">Uncharacterized protein</fullName>
    </submittedName>
</protein>
<evidence type="ECO:0000313" key="1">
    <source>
        <dbReference type="EMBL" id="PON62284.1"/>
    </source>
</evidence>
<dbReference type="Proteomes" id="UP000237105">
    <property type="component" value="Unassembled WGS sequence"/>
</dbReference>
<organism evidence="1 2">
    <name type="scientific">Parasponia andersonii</name>
    <name type="common">Sponia andersonii</name>
    <dbReference type="NCBI Taxonomy" id="3476"/>
    <lineage>
        <taxon>Eukaryota</taxon>
        <taxon>Viridiplantae</taxon>
        <taxon>Streptophyta</taxon>
        <taxon>Embryophyta</taxon>
        <taxon>Tracheophyta</taxon>
        <taxon>Spermatophyta</taxon>
        <taxon>Magnoliopsida</taxon>
        <taxon>eudicotyledons</taxon>
        <taxon>Gunneridae</taxon>
        <taxon>Pentapetalae</taxon>
        <taxon>rosids</taxon>
        <taxon>fabids</taxon>
        <taxon>Rosales</taxon>
        <taxon>Cannabaceae</taxon>
        <taxon>Parasponia</taxon>
    </lineage>
</organism>
<name>A0A2P5CMM6_PARAD</name>
<dbReference type="AlphaFoldDB" id="A0A2P5CMM6"/>
<gene>
    <name evidence="1" type="ORF">PanWU01x14_139840</name>
</gene>
<proteinExistence type="predicted"/>
<evidence type="ECO:0000313" key="2">
    <source>
        <dbReference type="Proteomes" id="UP000237105"/>
    </source>
</evidence>
<accession>A0A2P5CMM6</accession>
<dbReference type="EMBL" id="JXTB01000114">
    <property type="protein sequence ID" value="PON62284.1"/>
    <property type="molecule type" value="Genomic_DNA"/>
</dbReference>